<dbReference type="GO" id="GO:0000779">
    <property type="term" value="C:condensed chromosome, centromeric region"/>
    <property type="evidence" value="ECO:0007669"/>
    <property type="project" value="TreeGrafter"/>
</dbReference>
<feature type="region of interest" description="Disordered" evidence="7">
    <location>
        <begin position="1335"/>
        <end position="1424"/>
    </location>
</feature>
<accession>A0A2P2I5C0</accession>
<dbReference type="InterPro" id="IPR016024">
    <property type="entry name" value="ARM-type_fold"/>
</dbReference>
<feature type="compositionally biased region" description="Polar residues" evidence="7">
    <location>
        <begin position="1388"/>
        <end position="1407"/>
    </location>
</feature>
<name>A0A2P2I5C0_9CRUS</name>
<dbReference type="GO" id="GO:0000796">
    <property type="term" value="C:condensin complex"/>
    <property type="evidence" value="ECO:0007669"/>
    <property type="project" value="TreeGrafter"/>
</dbReference>
<evidence type="ECO:0000256" key="5">
    <source>
        <dbReference type="ARBA" id="ARBA00023242"/>
    </source>
</evidence>
<dbReference type="GO" id="GO:0010032">
    <property type="term" value="P:meiotic chromosome condensation"/>
    <property type="evidence" value="ECO:0007669"/>
    <property type="project" value="TreeGrafter"/>
</dbReference>
<dbReference type="EMBL" id="IACT01004101">
    <property type="protein sequence ID" value="LAC23310.1"/>
    <property type="molecule type" value="mRNA"/>
</dbReference>
<evidence type="ECO:0000256" key="1">
    <source>
        <dbReference type="ARBA" id="ARBA00004123"/>
    </source>
</evidence>
<keyword evidence="4" id="KW-0226">DNA condensation</keyword>
<feature type="region of interest" description="Disordered" evidence="7">
    <location>
        <begin position="193"/>
        <end position="232"/>
    </location>
</feature>
<dbReference type="Pfam" id="PF12765">
    <property type="entry name" value="Cohesin_HEAT"/>
    <property type="match status" value="1"/>
</dbReference>
<reference evidence="10" key="1">
    <citation type="submission" date="2017-11" db="EMBL/GenBank/DDBJ databases">
        <title>The sensing device of the deep-sea amphipod.</title>
        <authorList>
            <person name="Kobayashi H."/>
            <person name="Nagahama T."/>
            <person name="Arai W."/>
            <person name="Sasagawa Y."/>
            <person name="Umeda M."/>
            <person name="Hayashi T."/>
            <person name="Nikaido I."/>
            <person name="Watanabe H."/>
            <person name="Oguri K."/>
            <person name="Kitazato H."/>
            <person name="Fujioka K."/>
            <person name="Kido Y."/>
            <person name="Takami H."/>
        </authorList>
    </citation>
    <scope>NUCLEOTIDE SEQUENCE</scope>
    <source>
        <tissue evidence="10">Whole body</tissue>
    </source>
</reference>
<feature type="region of interest" description="Disordered" evidence="7">
    <location>
        <begin position="1693"/>
        <end position="1819"/>
    </location>
</feature>
<evidence type="ECO:0000313" key="9">
    <source>
        <dbReference type="EMBL" id="LAB69209.1"/>
    </source>
</evidence>
<dbReference type="Pfam" id="PF12717">
    <property type="entry name" value="Cnd1"/>
    <property type="match status" value="1"/>
</dbReference>
<evidence type="ECO:0000256" key="7">
    <source>
        <dbReference type="SAM" id="MobiDB-lite"/>
    </source>
</evidence>
<feature type="compositionally biased region" description="Acidic residues" evidence="7">
    <location>
        <begin position="1378"/>
        <end position="1387"/>
    </location>
</feature>
<feature type="compositionally biased region" description="Acidic residues" evidence="7">
    <location>
        <begin position="1722"/>
        <end position="1731"/>
    </location>
</feature>
<comment type="subcellular location">
    <subcellularLocation>
        <location evidence="1">Nucleus</location>
    </subcellularLocation>
</comment>
<evidence type="ECO:0000256" key="4">
    <source>
        <dbReference type="ARBA" id="ARBA00023067"/>
    </source>
</evidence>
<dbReference type="GO" id="GO:0051301">
    <property type="term" value="P:cell division"/>
    <property type="evidence" value="ECO:0007669"/>
    <property type="project" value="UniProtKB-KW"/>
</dbReference>
<feature type="compositionally biased region" description="Polar residues" evidence="7">
    <location>
        <begin position="460"/>
        <end position="484"/>
    </location>
</feature>
<dbReference type="GO" id="GO:0042393">
    <property type="term" value="F:histone binding"/>
    <property type="evidence" value="ECO:0007669"/>
    <property type="project" value="TreeGrafter"/>
</dbReference>
<organism evidence="9">
    <name type="scientific">Hirondellea gigas</name>
    <dbReference type="NCBI Taxonomy" id="1518452"/>
    <lineage>
        <taxon>Eukaryota</taxon>
        <taxon>Metazoa</taxon>
        <taxon>Ecdysozoa</taxon>
        <taxon>Arthropoda</taxon>
        <taxon>Crustacea</taxon>
        <taxon>Multicrustacea</taxon>
        <taxon>Malacostraca</taxon>
        <taxon>Eumalacostraca</taxon>
        <taxon>Peracarida</taxon>
        <taxon>Amphipoda</taxon>
        <taxon>Amphilochidea</taxon>
        <taxon>Lysianassida</taxon>
        <taxon>Lysianassidira</taxon>
        <taxon>Lysianassoidea</taxon>
        <taxon>Lysianassidae</taxon>
        <taxon>Hirondellea</taxon>
    </lineage>
</organism>
<keyword evidence="2" id="KW-0132">Cell division</keyword>
<dbReference type="GO" id="GO:0005634">
    <property type="term" value="C:nucleus"/>
    <property type="evidence" value="ECO:0007669"/>
    <property type="project" value="UniProtKB-SubCell"/>
</dbReference>
<dbReference type="PANTHER" id="PTHR14222">
    <property type="entry name" value="CONDENSIN"/>
    <property type="match status" value="1"/>
</dbReference>
<evidence type="ECO:0000256" key="6">
    <source>
        <dbReference type="ARBA" id="ARBA00023306"/>
    </source>
</evidence>
<feature type="region of interest" description="Disordered" evidence="7">
    <location>
        <begin position="1542"/>
        <end position="1600"/>
    </location>
</feature>
<keyword evidence="5" id="KW-0539">Nucleus</keyword>
<dbReference type="PANTHER" id="PTHR14222:SF1">
    <property type="entry name" value="CONDENSIN-2 COMPLEX SUBUNIT D3"/>
    <property type="match status" value="1"/>
</dbReference>
<sequence>MAGHDSQISQVLDLFNKFSLEKLSDEWVTNVIDSDFTEVESLPLDFEDTHCDTNFTALFNALVNNMRQWVDKLPILNPKEDIRKSASFVSTMGSSIDGEEEEEDINTSNRFWIEIARIAKVKNLMSLVFYYVQAGQRYNAKEEDRELGTQAASLYFLILCVPGSNAFRIFHPVLYLKSLDIMRLTTKLNIGAVSPRKGRTGPSATARGSQRRGNDAGGGFTQGDDDDEDASSTILTPQEANKLIRLLNILLSDFIRLTQRFSLKHSPESLDETIGILVDVTRSETHNAHAVFLGHHGNSTVTSLVYNAYVSLQCICSHLHGSLKKIVTLVLKHILNNILMISRGTSDLSLRSLGVIRDHSVIFVKYLLTQIKEHAYDGVYVLVQHLCLRVPDKADFRQKTSQSIVDILRHLPVKLYSRLMKWFFKFSHNEKAGHRLFTLEIISRMLAEQERQAEEVTKPADSQQTNPVSNNTTAHTPTATDNHNNTTAVAAAELETSTNDSFAIVPSDRAVLVPSNRNILSHKFLLGIIFSRCRDSAATVRSKALALLAECTLSDNPTILLAMKQIFNKDQPVVFTTPHIPNNVVNIESPMDEIDEEQQQENQQDDGIVMPNATMVIALLKRRARDDKVTVRKSALQVLENLLKLDEAMVTKDNLKVFCDHCRDPALLVRKQMVTTLSTLVERYPKLVAESWVTGVLPAILDPEMKVQEKVVENLHNVVLGRLESASRRHSEESNELPWLLLSTITKLSFHKFLNKTISVWSKSSMVKPELVEIAKSHIGGEHNEQTWLLLSVLSHCLTVDNTVFAVSYYHHYCSRVDEVGWLTLQQVVRVLCNSVKSIPVASCQQLAEVLLLPLKDVSVGAGLMPPIMDLLTLINNRLHGDEEPGQAALEEWVSPLLKECDEYLQTTLFTSQHDTLSPQQEEELFRRIFLLGEAGLLCPTAVNKRMFLMLQSIIFHGQPNSQGEGRTTSPTHIPSSQTQSSQAPRVNFLPSKRIQAVSVAVLGKLCLQHESQAKRIVPALGRLLDTNPGPDTKTNIIFTLADMCVRYATVVDPLMPQMTSCLKDPDLQVRRTTLTLLISLLQEDYLKLKGSFFYRILQCLCDEQEEMRNTVIFFLTERLLKRFPKVFSQHFIECIFHYNGYEEHESYNRFSQNQQEKELFSLAGEENLNQRMVIYKFMLDHMPDDLRFSITQRLCQDVLGGAVDGRLGAAGCDAVLHDALLVLSCDEIKLATLKARPEDDQATNQEEQAQIAGMAITKTIISQVVKRNVIENIVPILIALKHQLEEQRSPLMKQLLLYLKELMKDYKNEIKEILAGDKQLAEEIEFDLRKFEERQKEEEEQQRREEQEKLLRERQEKRQKQLCQDRGARVSNGTNAAEDDGAEAEDTSSVIKTVSFTDINRSGEASNNDDQDVNQSIMNGDDDDGVATPCRNASRMDDVSLNVSVSLERLSHESPIVTAALQNLSPKRPASAKTSLLKAAVMNSQKITDRRRSLAVTEEFREVRLTGENSPKIKAALEKRRASIAVAGYRPPNAALAAVTEESSTAAEEYDKETNVSSTSMEVENDEQSKSTDDVSNAEAANGGVAESPRSAEVATKSQEAMRRELLRAISTPTRDESIVRNITFINQTQNVSAIGVNSTLDSTTNTILGGQTEVNPEGRSQQTILMHLKDPELYAKDEEFSRLRRNTRRGLSDDFANAEEKKEKSHKKKSGGFLESYNSDIEESSEDSSGEGSLFNGKSLPPHVVIERATENSVQASVVASTATQHVDDKDSSVGGAPRETAKRTRQSSSSSPEIPKKNSKGKKKAVQKRHKNKRNT</sequence>
<evidence type="ECO:0000256" key="3">
    <source>
        <dbReference type="ARBA" id="ARBA00022776"/>
    </source>
</evidence>
<feature type="domain" description="Condensin complex subunit 1 C-terminal" evidence="8">
    <location>
        <begin position="1034"/>
        <end position="1199"/>
    </location>
</feature>
<dbReference type="EMBL" id="IACF01003598">
    <property type="protein sequence ID" value="LAB69209.1"/>
    <property type="molecule type" value="mRNA"/>
</dbReference>
<evidence type="ECO:0000313" key="10">
    <source>
        <dbReference type="EMBL" id="LAC23310.1"/>
    </source>
</evidence>
<dbReference type="SUPFAM" id="SSF48371">
    <property type="entry name" value="ARM repeat"/>
    <property type="match status" value="1"/>
</dbReference>
<dbReference type="InterPro" id="IPR026971">
    <property type="entry name" value="CND1/NCAPD3"/>
</dbReference>
<protein>
    <submittedName>
        <fullName evidence="9">Condensin-2 complex subunit D3-like</fullName>
    </submittedName>
</protein>
<dbReference type="InterPro" id="IPR032682">
    <property type="entry name" value="Cnd1_C"/>
</dbReference>
<dbReference type="InterPro" id="IPR026003">
    <property type="entry name" value="Cohesin_HEAT"/>
</dbReference>
<proteinExistence type="evidence at transcript level"/>
<dbReference type="InterPro" id="IPR011989">
    <property type="entry name" value="ARM-like"/>
</dbReference>
<dbReference type="GO" id="GO:0007076">
    <property type="term" value="P:mitotic chromosome condensation"/>
    <property type="evidence" value="ECO:0007669"/>
    <property type="project" value="InterPro"/>
</dbReference>
<feature type="region of interest" description="Disordered" evidence="7">
    <location>
        <begin position="960"/>
        <end position="985"/>
    </location>
</feature>
<feature type="compositionally biased region" description="Basic residues" evidence="7">
    <location>
        <begin position="1800"/>
        <end position="1819"/>
    </location>
</feature>
<keyword evidence="3" id="KW-0498">Mitosis</keyword>
<evidence type="ECO:0000259" key="8">
    <source>
        <dbReference type="Pfam" id="PF12717"/>
    </source>
</evidence>
<reference evidence="9" key="2">
    <citation type="journal article" date="2018" name="Biosci. Biotechnol. Biochem.">
        <title>Polysaccharide hydrolase of the hadal zone amphipods Hirondellea gigas.</title>
        <authorList>
            <person name="Kobayashi H."/>
            <person name="Nagahama T."/>
            <person name="Arai W."/>
            <person name="Sasagawa Y."/>
            <person name="Umeda M."/>
            <person name="Hayashi T."/>
            <person name="Nikaido I."/>
            <person name="Watanabe H."/>
            <person name="Oguri K."/>
            <person name="Kitazato H."/>
            <person name="Fujioka K."/>
            <person name="Kido Y."/>
            <person name="Takami H."/>
        </authorList>
    </citation>
    <scope>NUCLEOTIDE SEQUENCE</scope>
    <source>
        <tissue evidence="9">Whole body</tissue>
    </source>
</reference>
<feature type="compositionally biased region" description="Polar residues" evidence="7">
    <location>
        <begin position="1753"/>
        <end position="1767"/>
    </location>
</feature>
<feature type="region of interest" description="Disordered" evidence="7">
    <location>
        <begin position="452"/>
        <end position="484"/>
    </location>
</feature>
<dbReference type="Gene3D" id="1.25.10.10">
    <property type="entry name" value="Leucine-rich Repeat Variant"/>
    <property type="match status" value="2"/>
</dbReference>
<keyword evidence="6" id="KW-0131">Cell cycle</keyword>
<feature type="compositionally biased region" description="Basic and acidic residues" evidence="7">
    <location>
        <begin position="1335"/>
        <end position="1360"/>
    </location>
</feature>
<evidence type="ECO:0000256" key="2">
    <source>
        <dbReference type="ARBA" id="ARBA00022618"/>
    </source>
</evidence>